<dbReference type="PANTHER" id="PTHR48475">
    <property type="entry name" value="RIBONUCLEASE H"/>
    <property type="match status" value="1"/>
</dbReference>
<dbReference type="PROSITE" id="PS50879">
    <property type="entry name" value="RNASE_H_1"/>
    <property type="match status" value="1"/>
</dbReference>
<dbReference type="SUPFAM" id="SSF53098">
    <property type="entry name" value="Ribonuclease H-like"/>
    <property type="match status" value="1"/>
</dbReference>
<keyword evidence="3" id="KW-1185">Reference proteome</keyword>
<comment type="caution">
    <text evidence="2">The sequence shown here is derived from an EMBL/GenBank/DDBJ whole genome shotgun (WGS) entry which is preliminary data.</text>
</comment>
<evidence type="ECO:0000313" key="3">
    <source>
        <dbReference type="Proteomes" id="UP000290289"/>
    </source>
</evidence>
<dbReference type="CDD" id="cd09279">
    <property type="entry name" value="RNase_HI_like"/>
    <property type="match status" value="1"/>
</dbReference>
<proteinExistence type="predicted"/>
<evidence type="ECO:0000313" key="2">
    <source>
        <dbReference type="EMBL" id="RXH73603.1"/>
    </source>
</evidence>
<dbReference type="GO" id="GO:0003676">
    <property type="term" value="F:nucleic acid binding"/>
    <property type="evidence" value="ECO:0007669"/>
    <property type="project" value="InterPro"/>
</dbReference>
<reference evidence="2 3" key="1">
    <citation type="submission" date="2018-10" db="EMBL/GenBank/DDBJ databases">
        <title>A high-quality apple genome assembly.</title>
        <authorList>
            <person name="Hu J."/>
        </authorList>
    </citation>
    <scope>NUCLEOTIDE SEQUENCE [LARGE SCALE GENOMIC DNA]</scope>
    <source>
        <strain evidence="3">cv. HFTH1</strain>
        <tissue evidence="2">Young leaf</tissue>
    </source>
</reference>
<dbReference type="AlphaFoldDB" id="A0A498HXI1"/>
<dbReference type="Gene3D" id="3.30.420.10">
    <property type="entry name" value="Ribonuclease H-like superfamily/Ribonuclease H"/>
    <property type="match status" value="1"/>
</dbReference>
<dbReference type="InterPro" id="IPR012337">
    <property type="entry name" value="RNaseH-like_sf"/>
</dbReference>
<dbReference type="EMBL" id="RDQH01000341">
    <property type="protein sequence ID" value="RXH73603.1"/>
    <property type="molecule type" value="Genomic_DNA"/>
</dbReference>
<protein>
    <recommendedName>
        <fullName evidence="1">RNase H type-1 domain-containing protein</fullName>
    </recommendedName>
</protein>
<dbReference type="Pfam" id="PF13456">
    <property type="entry name" value="RVT_3"/>
    <property type="match status" value="1"/>
</dbReference>
<dbReference type="Proteomes" id="UP000290289">
    <property type="component" value="Chromosome 15"/>
</dbReference>
<evidence type="ECO:0000259" key="1">
    <source>
        <dbReference type="PROSITE" id="PS50879"/>
    </source>
</evidence>
<organism evidence="2 3">
    <name type="scientific">Malus domestica</name>
    <name type="common">Apple</name>
    <name type="synonym">Pyrus malus</name>
    <dbReference type="NCBI Taxonomy" id="3750"/>
    <lineage>
        <taxon>Eukaryota</taxon>
        <taxon>Viridiplantae</taxon>
        <taxon>Streptophyta</taxon>
        <taxon>Embryophyta</taxon>
        <taxon>Tracheophyta</taxon>
        <taxon>Spermatophyta</taxon>
        <taxon>Magnoliopsida</taxon>
        <taxon>eudicotyledons</taxon>
        <taxon>Gunneridae</taxon>
        <taxon>Pentapetalae</taxon>
        <taxon>rosids</taxon>
        <taxon>fabids</taxon>
        <taxon>Rosales</taxon>
        <taxon>Rosaceae</taxon>
        <taxon>Amygdaloideae</taxon>
        <taxon>Maleae</taxon>
        <taxon>Malus</taxon>
    </lineage>
</organism>
<dbReference type="GO" id="GO:0004523">
    <property type="term" value="F:RNA-DNA hybrid ribonuclease activity"/>
    <property type="evidence" value="ECO:0007669"/>
    <property type="project" value="InterPro"/>
</dbReference>
<gene>
    <name evidence="2" type="ORF">DVH24_016425</name>
</gene>
<dbReference type="PANTHER" id="PTHR48475:SF2">
    <property type="entry name" value="RIBONUCLEASE H"/>
    <property type="match status" value="1"/>
</dbReference>
<dbReference type="InterPro" id="IPR002156">
    <property type="entry name" value="RNaseH_domain"/>
</dbReference>
<dbReference type="InterPro" id="IPR036397">
    <property type="entry name" value="RNaseH_sf"/>
</dbReference>
<sequence>MIKWAIALGEFDISYQPKPAKKGQAVADFIADFTYPVDIASTPEAVASLPSEAQKVESTTSAWSLYVDGSSNQQGCGAGLVLTTPDKVAMEYALRFKFKASNNEAEYEALLAGLSLAKHLGVKQIDIFSDSQLVVNQVTNNFDAKDSSMAAYLAQTQLLLKHFHYQITQVPRAVNSHADALARLASAVEDKIGRKIHVELLATPSTMAAERISNYYDSRVKPRSFKIGDWVLKKRLLCDRVPSEGTLSPNWDGPYEVIGISRPGSYTLRSSDGKTLGHPWNADHLKYYYK</sequence>
<accession>A0A498HXI1</accession>
<feature type="domain" description="RNase H type-1" evidence="1">
    <location>
        <begin position="59"/>
        <end position="187"/>
    </location>
</feature>
<name>A0A498HXI1_MALDO</name>